<feature type="compositionally biased region" description="Acidic residues" evidence="1">
    <location>
        <begin position="96"/>
        <end position="111"/>
    </location>
</feature>
<feature type="compositionally biased region" description="Polar residues" evidence="1">
    <location>
        <begin position="30"/>
        <end position="42"/>
    </location>
</feature>
<evidence type="ECO:0000313" key="2">
    <source>
        <dbReference type="EMBL" id="CAD7253205.1"/>
    </source>
</evidence>
<accession>A0A7R9AFL6</accession>
<proteinExistence type="predicted"/>
<feature type="region of interest" description="Disordered" evidence="1">
    <location>
        <begin position="30"/>
        <end position="148"/>
    </location>
</feature>
<protein>
    <submittedName>
        <fullName evidence="2">Uncharacterized protein</fullName>
    </submittedName>
</protein>
<organism evidence="2">
    <name type="scientific">Darwinula stevensoni</name>
    <dbReference type="NCBI Taxonomy" id="69355"/>
    <lineage>
        <taxon>Eukaryota</taxon>
        <taxon>Metazoa</taxon>
        <taxon>Ecdysozoa</taxon>
        <taxon>Arthropoda</taxon>
        <taxon>Crustacea</taxon>
        <taxon>Oligostraca</taxon>
        <taxon>Ostracoda</taxon>
        <taxon>Podocopa</taxon>
        <taxon>Podocopida</taxon>
        <taxon>Darwinulocopina</taxon>
        <taxon>Darwinuloidea</taxon>
        <taxon>Darwinulidae</taxon>
        <taxon>Darwinula</taxon>
    </lineage>
</organism>
<evidence type="ECO:0000313" key="3">
    <source>
        <dbReference type="Proteomes" id="UP000677054"/>
    </source>
</evidence>
<keyword evidence="3" id="KW-1185">Reference proteome</keyword>
<dbReference type="EMBL" id="CAJPEV010005447">
    <property type="protein sequence ID" value="CAG0903167.1"/>
    <property type="molecule type" value="Genomic_DNA"/>
</dbReference>
<dbReference type="EMBL" id="LR904964">
    <property type="protein sequence ID" value="CAD7253205.1"/>
    <property type="molecule type" value="Genomic_DNA"/>
</dbReference>
<dbReference type="Proteomes" id="UP000677054">
    <property type="component" value="Unassembled WGS sequence"/>
</dbReference>
<name>A0A7R9AFL6_9CRUS</name>
<sequence length="148" mass="16055">MQEFQLPRSDPSALIRSMCIHQIHVHSSVQAQSASMKLNPNETGIAPRKTAGDNKEAKWSSLISSSSSLGPSNALRSPIAFRPNRFAHARPHPEADADADADADAEADPDADPLYSDPPGGRRKNKYGTNRNNGERTATHFGGIGRRR</sequence>
<gene>
    <name evidence="2" type="ORF">DSTB1V02_LOCUS12955</name>
</gene>
<evidence type="ECO:0000256" key="1">
    <source>
        <dbReference type="SAM" id="MobiDB-lite"/>
    </source>
</evidence>
<reference evidence="2" key="1">
    <citation type="submission" date="2020-11" db="EMBL/GenBank/DDBJ databases">
        <authorList>
            <person name="Tran Van P."/>
        </authorList>
    </citation>
    <scope>NUCLEOTIDE SEQUENCE</scope>
</reference>
<feature type="compositionally biased region" description="Low complexity" evidence="1">
    <location>
        <begin position="60"/>
        <end position="77"/>
    </location>
</feature>
<dbReference type="AlphaFoldDB" id="A0A7R9AFL6"/>